<feature type="compositionally biased region" description="Basic and acidic residues" evidence="1">
    <location>
        <begin position="386"/>
        <end position="422"/>
    </location>
</feature>
<reference evidence="4" key="1">
    <citation type="journal article" date="2018" name="Nat. Microbiol.">
        <title>Leveraging single-cell genomics to expand the fungal tree of life.</title>
        <authorList>
            <person name="Ahrendt S.R."/>
            <person name="Quandt C.A."/>
            <person name="Ciobanu D."/>
            <person name="Clum A."/>
            <person name="Salamov A."/>
            <person name="Andreopoulos B."/>
            <person name="Cheng J.F."/>
            <person name="Woyke T."/>
            <person name="Pelin A."/>
            <person name="Henrissat B."/>
            <person name="Reynolds N.K."/>
            <person name="Benny G.L."/>
            <person name="Smith M.E."/>
            <person name="James T.Y."/>
            <person name="Grigoriev I.V."/>
        </authorList>
    </citation>
    <scope>NUCLEOTIDE SEQUENCE [LARGE SCALE GENOMIC DNA]</scope>
    <source>
        <strain evidence="4">RSA 1356</strain>
    </source>
</reference>
<dbReference type="Proteomes" id="UP000271241">
    <property type="component" value="Unassembled WGS sequence"/>
</dbReference>
<dbReference type="InterPro" id="IPR000467">
    <property type="entry name" value="G_patch_dom"/>
</dbReference>
<evidence type="ECO:0000256" key="1">
    <source>
        <dbReference type="SAM" id="MobiDB-lite"/>
    </source>
</evidence>
<dbReference type="PROSITE" id="PS50174">
    <property type="entry name" value="G_PATCH"/>
    <property type="match status" value="1"/>
</dbReference>
<dbReference type="InterPro" id="IPR000253">
    <property type="entry name" value="FHA_dom"/>
</dbReference>
<feature type="region of interest" description="Disordered" evidence="1">
    <location>
        <begin position="206"/>
        <end position="264"/>
    </location>
</feature>
<organism evidence="3 4">
    <name type="scientific">Thamnocephalis sphaerospora</name>
    <dbReference type="NCBI Taxonomy" id="78915"/>
    <lineage>
        <taxon>Eukaryota</taxon>
        <taxon>Fungi</taxon>
        <taxon>Fungi incertae sedis</taxon>
        <taxon>Zoopagomycota</taxon>
        <taxon>Zoopagomycotina</taxon>
        <taxon>Zoopagomycetes</taxon>
        <taxon>Zoopagales</taxon>
        <taxon>Sigmoideomycetaceae</taxon>
        <taxon>Thamnocephalis</taxon>
    </lineage>
</organism>
<feature type="region of interest" description="Disordered" evidence="1">
    <location>
        <begin position="372"/>
        <end position="437"/>
    </location>
</feature>
<dbReference type="STRING" id="78915.A0A4P9XJY0"/>
<dbReference type="PANTHER" id="PTHR23106:SF24">
    <property type="entry name" value="ANGIOGENIC FACTOR WITH G PATCH AND FHA DOMAINS 1"/>
    <property type="match status" value="1"/>
</dbReference>
<dbReference type="SUPFAM" id="SSF49879">
    <property type="entry name" value="SMAD/FHA domain"/>
    <property type="match status" value="1"/>
</dbReference>
<feature type="compositionally biased region" description="Basic and acidic residues" evidence="1">
    <location>
        <begin position="212"/>
        <end position="224"/>
    </location>
</feature>
<feature type="domain" description="G-patch" evidence="2">
    <location>
        <begin position="490"/>
        <end position="549"/>
    </location>
</feature>
<dbReference type="OrthoDB" id="21470at2759"/>
<dbReference type="EMBL" id="KZ992955">
    <property type="protein sequence ID" value="RKP06097.1"/>
    <property type="molecule type" value="Genomic_DNA"/>
</dbReference>
<feature type="compositionally biased region" description="Basic residues" evidence="1">
    <location>
        <begin position="250"/>
        <end position="260"/>
    </location>
</feature>
<dbReference type="Gene3D" id="2.60.200.20">
    <property type="match status" value="1"/>
</dbReference>
<dbReference type="PANTHER" id="PTHR23106">
    <property type="entry name" value="ANGIOGENIC FACTOR WITH G PATCH AND FHA DOMAINS 1"/>
    <property type="match status" value="1"/>
</dbReference>
<feature type="compositionally biased region" description="Low complexity" evidence="1">
    <location>
        <begin position="372"/>
        <end position="385"/>
    </location>
</feature>
<evidence type="ECO:0000313" key="4">
    <source>
        <dbReference type="Proteomes" id="UP000271241"/>
    </source>
</evidence>
<dbReference type="GO" id="GO:0003676">
    <property type="term" value="F:nucleic acid binding"/>
    <property type="evidence" value="ECO:0007669"/>
    <property type="project" value="InterPro"/>
</dbReference>
<dbReference type="AlphaFoldDB" id="A0A4P9XJY0"/>
<feature type="compositionally biased region" description="Low complexity" evidence="1">
    <location>
        <begin position="459"/>
        <end position="478"/>
    </location>
</feature>
<keyword evidence="4" id="KW-1185">Reference proteome</keyword>
<proteinExistence type="predicted"/>
<dbReference type="InterPro" id="IPR008984">
    <property type="entry name" value="SMAD_FHA_dom_sf"/>
</dbReference>
<name>A0A4P9XJY0_9FUNG</name>
<feature type="region of interest" description="Disordered" evidence="1">
    <location>
        <begin position="451"/>
        <end position="478"/>
    </location>
</feature>
<dbReference type="Pfam" id="PF00498">
    <property type="entry name" value="FHA"/>
    <property type="match status" value="1"/>
</dbReference>
<accession>A0A4P9XJY0</accession>
<feature type="region of interest" description="Disordered" evidence="1">
    <location>
        <begin position="21"/>
        <end position="51"/>
    </location>
</feature>
<dbReference type="InterPro" id="IPR053027">
    <property type="entry name" value="AGGF1"/>
</dbReference>
<evidence type="ECO:0000259" key="2">
    <source>
        <dbReference type="PROSITE" id="PS50174"/>
    </source>
</evidence>
<evidence type="ECO:0000313" key="3">
    <source>
        <dbReference type="EMBL" id="RKP06097.1"/>
    </source>
</evidence>
<gene>
    <name evidence="3" type="ORF">THASP1DRAFT_32080</name>
</gene>
<protein>
    <recommendedName>
        <fullName evidence="2">G-patch domain-containing protein</fullName>
    </recommendedName>
</protein>
<sequence>MADAFADALADYLTLAGTRGKGEAEHGYDDDNSGGGDRGSDGYTATEGPAPLSADKQAALSVDATENAADACWWTSYRDEDGRMHTTTADGRYTLDVDTGYWYDWQTNDWLWYDAATGQYHSAAAVQMASAHADAPAGNETIRLVVLASSVLAPNAVAVVDASGVTLARDRGPGRRLRLAELAVSKFHAQLYYEADTAGRVLATTISTPDHAPAHRETDDHTSEEGEVAPATAMTPQHVSLAHCKASSGHSHHRHRRHHGSDHEDTHEMAIALPSTVAVGDAGDSGQGYRCPYWIVDCGSMHGTFVNGVRLSEARVSSQPQRLHHGDRVRVGNTEFEVHAHDEQRGWGSCARCTLRDDNTLPILWEEARATMATSSGGARTSASRDTSRTELGDRRVLAERARRDELRRMKRKYAQESDASMHHGKRTGSYVDRAAQRRARYPDATPFTQDEQEEMFHQQQQQQQQQRRRLATSARAASALATMAPAIDASNKGHRMLQRMGWSVAPSQPSGVSNGCASRPGISDGLAAPVAVGLMARPERLGLGAGGGETQLAAAAHEEAQRAMETPGATARRLARERYAQLAE</sequence>